<evidence type="ECO:0000313" key="1">
    <source>
        <dbReference type="EMBL" id="RPE13435.1"/>
    </source>
</evidence>
<comment type="caution">
    <text evidence="1">The sequence shown here is derived from an EMBL/GenBank/DDBJ whole genome shotgun (WGS) entry which is preliminary data.</text>
</comment>
<protein>
    <submittedName>
        <fullName evidence="1">Uncharacterized protein</fullName>
    </submittedName>
</protein>
<evidence type="ECO:0000313" key="2">
    <source>
        <dbReference type="Proteomes" id="UP000278351"/>
    </source>
</evidence>
<keyword evidence="2" id="KW-1185">Reference proteome</keyword>
<dbReference type="Proteomes" id="UP000278351">
    <property type="component" value="Unassembled WGS sequence"/>
</dbReference>
<reference evidence="1 2" key="1">
    <citation type="submission" date="2018-11" db="EMBL/GenBank/DDBJ databases">
        <title>Chitinophaga lutea sp.nov., isolate from arsenic contaminated soil.</title>
        <authorList>
            <person name="Zong Y."/>
        </authorList>
    </citation>
    <scope>NUCLEOTIDE SEQUENCE [LARGE SCALE GENOMIC DNA]</scope>
    <source>
        <strain evidence="1 2">ZY74</strain>
    </source>
</reference>
<organism evidence="1 2">
    <name type="scientific">Chitinophaga lutea</name>
    <dbReference type="NCBI Taxonomy" id="2488634"/>
    <lineage>
        <taxon>Bacteria</taxon>
        <taxon>Pseudomonadati</taxon>
        <taxon>Bacteroidota</taxon>
        <taxon>Chitinophagia</taxon>
        <taxon>Chitinophagales</taxon>
        <taxon>Chitinophagaceae</taxon>
        <taxon>Chitinophaga</taxon>
    </lineage>
</organism>
<proteinExistence type="predicted"/>
<dbReference type="AlphaFoldDB" id="A0A3N4Q1G6"/>
<dbReference type="EMBL" id="RPDH01000001">
    <property type="protein sequence ID" value="RPE13435.1"/>
    <property type="molecule type" value="Genomic_DNA"/>
</dbReference>
<sequence>MTIFQAHKIVIHIWQFYELGIFSTLKELFLSNLPAINSQLPPENKKGPLVAILFKASNLLLPLLDLNQRPSD</sequence>
<name>A0A3N4Q1G6_9BACT</name>
<accession>A0A3N4Q1G6</accession>
<gene>
    <name evidence="1" type="ORF">EGT74_07920</name>
</gene>